<dbReference type="EMBL" id="JBHUEM010000054">
    <property type="protein sequence ID" value="MFD1739213.1"/>
    <property type="molecule type" value="Genomic_DNA"/>
</dbReference>
<reference evidence="3" key="1">
    <citation type="journal article" date="2019" name="Int. J. Syst. Evol. Microbiol.">
        <title>The Global Catalogue of Microorganisms (GCM) 10K type strain sequencing project: providing services to taxonomists for standard genome sequencing and annotation.</title>
        <authorList>
            <consortium name="The Broad Institute Genomics Platform"/>
            <consortium name="The Broad Institute Genome Sequencing Center for Infectious Disease"/>
            <person name="Wu L."/>
            <person name="Ma J."/>
        </authorList>
    </citation>
    <scope>NUCLEOTIDE SEQUENCE [LARGE SCALE GENOMIC DNA]</scope>
    <source>
        <strain evidence="3">CCUG 49339</strain>
    </source>
</reference>
<dbReference type="Proteomes" id="UP001597214">
    <property type="component" value="Unassembled WGS sequence"/>
</dbReference>
<dbReference type="InterPro" id="IPR029033">
    <property type="entry name" value="His_PPase_superfam"/>
</dbReference>
<keyword evidence="1" id="KW-1133">Transmembrane helix</keyword>
<protein>
    <submittedName>
        <fullName evidence="2">Histidine phosphatase family protein</fullName>
    </submittedName>
</protein>
<keyword evidence="1" id="KW-0472">Membrane</keyword>
<evidence type="ECO:0000313" key="3">
    <source>
        <dbReference type="Proteomes" id="UP001597214"/>
    </source>
</evidence>
<dbReference type="SUPFAM" id="SSF53254">
    <property type="entry name" value="Phosphoglycerate mutase-like"/>
    <property type="match status" value="1"/>
</dbReference>
<dbReference type="RefSeq" id="WP_377930446.1">
    <property type="nucleotide sequence ID" value="NZ_JBHUEM010000054.1"/>
</dbReference>
<name>A0ABW4LYD5_9BACI</name>
<sequence length="136" mass="16057">MEWKKCISSDLYRAKVTAKRAFDGDIVFMEDLREVKLSPFFYSSLKLPLFIHLLFIRLAWYFNHKSQNQTKTEVIQKINKVIDQVMICNEDTLVVGHGGIMMFMRKELLRRGFSGPNFGSRPENGKLYIFERSQRK</sequence>
<dbReference type="Gene3D" id="3.40.50.1240">
    <property type="entry name" value="Phosphoglycerate mutase-like"/>
    <property type="match status" value="1"/>
</dbReference>
<dbReference type="Pfam" id="PF00300">
    <property type="entry name" value="His_Phos_1"/>
    <property type="match status" value="1"/>
</dbReference>
<evidence type="ECO:0000313" key="2">
    <source>
        <dbReference type="EMBL" id="MFD1739213.1"/>
    </source>
</evidence>
<keyword evidence="1" id="KW-0812">Transmembrane</keyword>
<proteinExistence type="predicted"/>
<gene>
    <name evidence="2" type="ORF">ACFSCX_22280</name>
</gene>
<accession>A0ABW4LYD5</accession>
<keyword evidence="3" id="KW-1185">Reference proteome</keyword>
<organism evidence="2 3">
    <name type="scientific">Bacillus salitolerans</name>
    <dbReference type="NCBI Taxonomy" id="1437434"/>
    <lineage>
        <taxon>Bacteria</taxon>
        <taxon>Bacillati</taxon>
        <taxon>Bacillota</taxon>
        <taxon>Bacilli</taxon>
        <taxon>Bacillales</taxon>
        <taxon>Bacillaceae</taxon>
        <taxon>Bacillus</taxon>
    </lineage>
</organism>
<comment type="caution">
    <text evidence="2">The sequence shown here is derived from an EMBL/GenBank/DDBJ whole genome shotgun (WGS) entry which is preliminary data.</text>
</comment>
<feature type="transmembrane region" description="Helical" evidence="1">
    <location>
        <begin position="40"/>
        <end position="62"/>
    </location>
</feature>
<evidence type="ECO:0000256" key="1">
    <source>
        <dbReference type="SAM" id="Phobius"/>
    </source>
</evidence>
<dbReference type="InterPro" id="IPR013078">
    <property type="entry name" value="His_Pase_superF_clade-1"/>
</dbReference>